<dbReference type="PANTHER" id="PTHR30346">
    <property type="entry name" value="TRANSCRIPTIONAL DUAL REGULATOR HCAR-RELATED"/>
    <property type="match status" value="1"/>
</dbReference>
<gene>
    <name evidence="7" type="ORF">DFR67_108210</name>
</gene>
<dbReference type="GO" id="GO:0032993">
    <property type="term" value="C:protein-DNA complex"/>
    <property type="evidence" value="ECO:0007669"/>
    <property type="project" value="TreeGrafter"/>
</dbReference>
<dbReference type="PANTHER" id="PTHR30346:SF29">
    <property type="entry name" value="LYSR SUBSTRATE-BINDING"/>
    <property type="match status" value="1"/>
</dbReference>
<dbReference type="RefSeq" id="WP_110470313.1">
    <property type="nucleotide sequence ID" value="NZ_QJSP01000008.1"/>
</dbReference>
<evidence type="ECO:0000313" key="7">
    <source>
        <dbReference type="EMBL" id="PYE16459.1"/>
    </source>
</evidence>
<accession>A0A318RL78</accession>
<organism evidence="7 8">
    <name type="scientific">Williamsia limnetica</name>
    <dbReference type="NCBI Taxonomy" id="882452"/>
    <lineage>
        <taxon>Bacteria</taxon>
        <taxon>Bacillati</taxon>
        <taxon>Actinomycetota</taxon>
        <taxon>Actinomycetes</taxon>
        <taxon>Mycobacteriales</taxon>
        <taxon>Nocardiaceae</taxon>
        <taxon>Williamsia</taxon>
    </lineage>
</organism>
<dbReference type="SUPFAM" id="SSF46785">
    <property type="entry name" value="Winged helix' DNA-binding domain"/>
    <property type="match status" value="1"/>
</dbReference>
<evidence type="ECO:0000256" key="1">
    <source>
        <dbReference type="ARBA" id="ARBA00009437"/>
    </source>
</evidence>
<comment type="similarity">
    <text evidence="1">Belongs to the LysR transcriptional regulatory family.</text>
</comment>
<keyword evidence="2" id="KW-0805">Transcription regulation</keyword>
<name>A0A318RL78_WILLI</name>
<feature type="domain" description="HTH lysR-type" evidence="6">
    <location>
        <begin position="1"/>
        <end position="58"/>
    </location>
</feature>
<protein>
    <submittedName>
        <fullName evidence="7">DNA-binding transcriptional LysR family regulator</fullName>
    </submittedName>
</protein>
<evidence type="ECO:0000256" key="3">
    <source>
        <dbReference type="ARBA" id="ARBA00023125"/>
    </source>
</evidence>
<evidence type="ECO:0000256" key="4">
    <source>
        <dbReference type="ARBA" id="ARBA00023159"/>
    </source>
</evidence>
<keyword evidence="3 7" id="KW-0238">DNA-binding</keyword>
<evidence type="ECO:0000256" key="2">
    <source>
        <dbReference type="ARBA" id="ARBA00023015"/>
    </source>
</evidence>
<dbReference type="InterPro" id="IPR011991">
    <property type="entry name" value="ArsR-like_HTH"/>
</dbReference>
<dbReference type="InterPro" id="IPR005119">
    <property type="entry name" value="LysR_subst-bd"/>
</dbReference>
<dbReference type="Gene3D" id="3.40.190.10">
    <property type="entry name" value="Periplasmic binding protein-like II"/>
    <property type="match status" value="2"/>
</dbReference>
<keyword evidence="4" id="KW-0010">Activator</keyword>
<comment type="caution">
    <text evidence="7">The sequence shown here is derived from an EMBL/GenBank/DDBJ whole genome shotgun (WGS) entry which is preliminary data.</text>
</comment>
<dbReference type="OrthoDB" id="4131546at2"/>
<dbReference type="Pfam" id="PF00126">
    <property type="entry name" value="HTH_1"/>
    <property type="match status" value="1"/>
</dbReference>
<dbReference type="SUPFAM" id="SSF53850">
    <property type="entry name" value="Periplasmic binding protein-like II"/>
    <property type="match status" value="1"/>
</dbReference>
<dbReference type="InterPro" id="IPR000847">
    <property type="entry name" value="LysR_HTH_N"/>
</dbReference>
<sequence length="300" mass="32470">MDVQRLRILREFADRGTVGGVAEAMNMTPSAVSQQLKVLSREAGIDLLEQDGRRVRLTDAGRALVLRADEVIAAVARADSEMASYRDDVVGSVRLAMFPSGAAVLLPGVLDRMSDLGIRLVVADEDVKYSDAPALLADFDVVLTHRDERAPQVVDARVVVTPVMREPIDLVVGTGHRLASRAEVTLGELEDEDWISVRGGFPVDDVLLSLAAVTGVQPRVAHRINDFRAIEAMVARNHGIALMPRFSVRDPDVHRLVLTGVRAARVYEGLSRPGSTERASIRQLLSELISEASAVDAAAD</sequence>
<dbReference type="GO" id="GO:0003677">
    <property type="term" value="F:DNA binding"/>
    <property type="evidence" value="ECO:0007669"/>
    <property type="project" value="UniProtKB-KW"/>
</dbReference>
<evidence type="ECO:0000256" key="5">
    <source>
        <dbReference type="ARBA" id="ARBA00023163"/>
    </source>
</evidence>
<dbReference type="InterPro" id="IPR036390">
    <property type="entry name" value="WH_DNA-bd_sf"/>
</dbReference>
<keyword evidence="8" id="KW-1185">Reference proteome</keyword>
<dbReference type="Gene3D" id="1.10.10.10">
    <property type="entry name" value="Winged helix-like DNA-binding domain superfamily/Winged helix DNA-binding domain"/>
    <property type="match status" value="1"/>
</dbReference>
<dbReference type="PROSITE" id="PS50931">
    <property type="entry name" value="HTH_LYSR"/>
    <property type="match status" value="1"/>
</dbReference>
<evidence type="ECO:0000259" key="6">
    <source>
        <dbReference type="PROSITE" id="PS50931"/>
    </source>
</evidence>
<dbReference type="InterPro" id="IPR036388">
    <property type="entry name" value="WH-like_DNA-bd_sf"/>
</dbReference>
<dbReference type="EMBL" id="QJSP01000008">
    <property type="protein sequence ID" value="PYE16459.1"/>
    <property type="molecule type" value="Genomic_DNA"/>
</dbReference>
<dbReference type="Pfam" id="PF03466">
    <property type="entry name" value="LysR_substrate"/>
    <property type="match status" value="1"/>
</dbReference>
<dbReference type="Proteomes" id="UP000247591">
    <property type="component" value="Unassembled WGS sequence"/>
</dbReference>
<dbReference type="GO" id="GO:0003700">
    <property type="term" value="F:DNA-binding transcription factor activity"/>
    <property type="evidence" value="ECO:0007669"/>
    <property type="project" value="InterPro"/>
</dbReference>
<evidence type="ECO:0000313" key="8">
    <source>
        <dbReference type="Proteomes" id="UP000247591"/>
    </source>
</evidence>
<dbReference type="CDD" id="cd00090">
    <property type="entry name" value="HTH_ARSR"/>
    <property type="match status" value="1"/>
</dbReference>
<reference evidence="7 8" key="1">
    <citation type="submission" date="2018-06" db="EMBL/GenBank/DDBJ databases">
        <title>Genomic Encyclopedia of Type Strains, Phase IV (KMG-IV): sequencing the most valuable type-strain genomes for metagenomic binning, comparative biology and taxonomic classification.</title>
        <authorList>
            <person name="Goeker M."/>
        </authorList>
    </citation>
    <scope>NUCLEOTIDE SEQUENCE [LARGE SCALE GENOMIC DNA]</scope>
    <source>
        <strain evidence="7 8">DSM 45521</strain>
    </source>
</reference>
<keyword evidence="5" id="KW-0804">Transcription</keyword>
<proteinExistence type="inferred from homology"/>
<dbReference type="AlphaFoldDB" id="A0A318RL78"/>